<proteinExistence type="predicted"/>
<accession>A0AAD6BCW7</accession>
<dbReference type="PANTHER" id="PTHR45703:SF4">
    <property type="entry name" value="DYNEIN AXONEMAL HEAVY CHAIN 17"/>
    <property type="match status" value="1"/>
</dbReference>
<organism evidence="1 2">
    <name type="scientific">Pogonophryne albipinna</name>
    <dbReference type="NCBI Taxonomy" id="1090488"/>
    <lineage>
        <taxon>Eukaryota</taxon>
        <taxon>Metazoa</taxon>
        <taxon>Chordata</taxon>
        <taxon>Craniata</taxon>
        <taxon>Vertebrata</taxon>
        <taxon>Euteleostomi</taxon>
        <taxon>Actinopterygii</taxon>
        <taxon>Neopterygii</taxon>
        <taxon>Teleostei</taxon>
        <taxon>Neoteleostei</taxon>
        <taxon>Acanthomorphata</taxon>
        <taxon>Eupercaria</taxon>
        <taxon>Perciformes</taxon>
        <taxon>Notothenioidei</taxon>
        <taxon>Pogonophryne</taxon>
    </lineage>
</organism>
<comment type="caution">
    <text evidence="1">The sequence shown here is derived from an EMBL/GenBank/DDBJ whole genome shotgun (WGS) entry which is preliminary data.</text>
</comment>
<name>A0AAD6BCW7_9TELE</name>
<dbReference type="InterPro" id="IPR026983">
    <property type="entry name" value="DHC"/>
</dbReference>
<dbReference type="GO" id="GO:0051959">
    <property type="term" value="F:dynein light intermediate chain binding"/>
    <property type="evidence" value="ECO:0007669"/>
    <property type="project" value="InterPro"/>
</dbReference>
<sequence>MSLQLELHWSLSSDEPSAGASVLVPLCDTLSDTLYRQQLPAAARPHNEQQTVTVSTCCLHGTGQPEQTVLIGSAFVVPFSMQVLILTDTLNYNLTKQQNGFKITLKTLEDSLLSHLSLASGNFLGDRAGGKPVQEAKVTEARINEARELDRPAAARASLLYFIMNDLNKIQPMYQFSLKAFRVVFQRAYTTRGLFECDKLMYSAQLTFQVLLMNKEINPAELDFLLRYPVQPAVVSVISYIIYDTISPLDFLSNHSWGGAQGTERHR</sequence>
<evidence type="ECO:0000313" key="1">
    <source>
        <dbReference type="EMBL" id="KAJ4939806.1"/>
    </source>
</evidence>
<reference evidence="1" key="1">
    <citation type="submission" date="2022-11" db="EMBL/GenBank/DDBJ databases">
        <title>Chromosome-level genome of Pogonophryne albipinna.</title>
        <authorList>
            <person name="Jo E."/>
        </authorList>
    </citation>
    <scope>NUCLEOTIDE SEQUENCE</scope>
    <source>
        <strain evidence="1">SGF0006</strain>
        <tissue evidence="1">Muscle</tissue>
    </source>
</reference>
<dbReference type="AlphaFoldDB" id="A0AAD6BCW7"/>
<dbReference type="GO" id="GO:0045505">
    <property type="term" value="F:dynein intermediate chain binding"/>
    <property type="evidence" value="ECO:0007669"/>
    <property type="project" value="InterPro"/>
</dbReference>
<dbReference type="Gene3D" id="6.10.140.1060">
    <property type="match status" value="1"/>
</dbReference>
<dbReference type="EMBL" id="JAPTMU010000008">
    <property type="protein sequence ID" value="KAJ4939806.1"/>
    <property type="molecule type" value="Genomic_DNA"/>
</dbReference>
<dbReference type="Proteomes" id="UP001219934">
    <property type="component" value="Unassembled WGS sequence"/>
</dbReference>
<evidence type="ECO:0000313" key="2">
    <source>
        <dbReference type="Proteomes" id="UP001219934"/>
    </source>
</evidence>
<dbReference type="PANTHER" id="PTHR45703">
    <property type="entry name" value="DYNEIN HEAVY CHAIN"/>
    <property type="match status" value="1"/>
</dbReference>
<dbReference type="Gene3D" id="1.10.8.1220">
    <property type="match status" value="1"/>
</dbReference>
<dbReference type="GO" id="GO:0030286">
    <property type="term" value="C:dynein complex"/>
    <property type="evidence" value="ECO:0007669"/>
    <property type="project" value="InterPro"/>
</dbReference>
<keyword evidence="2" id="KW-1185">Reference proteome</keyword>
<gene>
    <name evidence="1" type="ORF">JOQ06_029242</name>
</gene>
<dbReference type="GO" id="GO:0007018">
    <property type="term" value="P:microtubule-based movement"/>
    <property type="evidence" value="ECO:0007669"/>
    <property type="project" value="InterPro"/>
</dbReference>
<protein>
    <submittedName>
        <fullName evidence="1">Uncharacterized protein</fullName>
    </submittedName>
</protein>